<accession>A0A1J1HQ42</accession>
<proteinExistence type="inferred from homology"/>
<dbReference type="AlphaFoldDB" id="A0A1J1HQ42"/>
<comment type="similarity">
    <text evidence="3">Belongs to the TUB family.</text>
</comment>
<dbReference type="GO" id="GO:0061512">
    <property type="term" value="P:protein localization to cilium"/>
    <property type="evidence" value="ECO:0007669"/>
    <property type="project" value="TreeGrafter"/>
</dbReference>
<dbReference type="GO" id="GO:0005737">
    <property type="term" value="C:cytoplasm"/>
    <property type="evidence" value="ECO:0007669"/>
    <property type="project" value="UniProtKB-SubCell"/>
</dbReference>
<dbReference type="STRING" id="568069.A0A1J1HQ42"/>
<dbReference type="OrthoDB" id="8775810at2759"/>
<dbReference type="Pfam" id="PF01167">
    <property type="entry name" value="Tub"/>
    <property type="match status" value="1"/>
</dbReference>
<dbReference type="EMBL" id="CVRI01000014">
    <property type="protein sequence ID" value="CRK89642.1"/>
    <property type="molecule type" value="Genomic_DNA"/>
</dbReference>
<dbReference type="PANTHER" id="PTHR16517:SF7">
    <property type="entry name" value="PROTEIN KING TUBBY"/>
    <property type="match status" value="1"/>
</dbReference>
<sequence>MSGTRNQKLEHQKSILEQQIKQKRHQAPHIRASDLQILRSDGNGKTVHAYNGPMNFINNDPDHIEVLESKLASSNNEDLETTVLEDNSRILHDSEDEESSPIDVLTNQTPNIEKLEYTIDNQPDSAISINRKSVNNSHSKDEAEGDINGNIEQWVLEPGKQHVLYKCRITRDQKGMDRGLYPIYYLHLERDTGKKVFLLAGRKRKKSKTSNYVISADPTDLSRQTDGFVGKLRSNILGTSFFMYDNGLKNNIETPRLDLGVVIYDTNILGFKGPRNMTVLIPGLDDDDQRVKISSVDDSQQGILDSFKSKNMDNVVELHNKTPVWNDETQSYVLNFHGRVTKASVKNFQLIHDSDPEYIVMQFGRTADDIFTMDFRYPLCALQAFQIALSSFDGKLACE</sequence>
<dbReference type="InterPro" id="IPR025659">
    <property type="entry name" value="Tubby-like_C"/>
</dbReference>
<keyword evidence="5" id="KW-0539">Nucleus</keyword>
<dbReference type="InterPro" id="IPR018066">
    <property type="entry name" value="Tubby_C_CS"/>
</dbReference>
<dbReference type="SUPFAM" id="SSF54518">
    <property type="entry name" value="Tubby C-terminal domain-like"/>
    <property type="match status" value="1"/>
</dbReference>
<dbReference type="Gene3D" id="3.20.90.10">
    <property type="entry name" value="Tubby Protein, Chain A"/>
    <property type="match status" value="1"/>
</dbReference>
<evidence type="ECO:0000259" key="6">
    <source>
        <dbReference type="Pfam" id="PF01167"/>
    </source>
</evidence>
<evidence type="ECO:0000256" key="2">
    <source>
        <dbReference type="ARBA" id="ARBA00004496"/>
    </source>
</evidence>
<feature type="domain" description="Tubby C-terminal" evidence="6">
    <location>
        <begin position="156"/>
        <end position="393"/>
    </location>
</feature>
<evidence type="ECO:0000256" key="5">
    <source>
        <dbReference type="ARBA" id="ARBA00023242"/>
    </source>
</evidence>
<dbReference type="InterPro" id="IPR000007">
    <property type="entry name" value="Tubby_C"/>
</dbReference>
<evidence type="ECO:0000256" key="1">
    <source>
        <dbReference type="ARBA" id="ARBA00004123"/>
    </source>
</evidence>
<protein>
    <submittedName>
        <fullName evidence="7">CLUMA_CG003384, isoform A</fullName>
    </submittedName>
</protein>
<reference evidence="7 8" key="1">
    <citation type="submission" date="2015-04" db="EMBL/GenBank/DDBJ databases">
        <authorList>
            <person name="Syromyatnikov M.Y."/>
            <person name="Popov V.N."/>
        </authorList>
    </citation>
    <scope>NUCLEOTIDE SEQUENCE [LARGE SCALE GENOMIC DNA]</scope>
</reference>
<dbReference type="GO" id="GO:0005929">
    <property type="term" value="C:cilium"/>
    <property type="evidence" value="ECO:0007669"/>
    <property type="project" value="TreeGrafter"/>
</dbReference>
<evidence type="ECO:0000313" key="7">
    <source>
        <dbReference type="EMBL" id="CRK89642.1"/>
    </source>
</evidence>
<dbReference type="Proteomes" id="UP000183832">
    <property type="component" value="Unassembled WGS sequence"/>
</dbReference>
<keyword evidence="8" id="KW-1185">Reference proteome</keyword>
<dbReference type="PRINTS" id="PR01573">
    <property type="entry name" value="SUPERTUBBY"/>
</dbReference>
<dbReference type="FunFam" id="3.20.90.10:FF:000001">
    <property type="entry name" value="Tubby-like protein"/>
    <property type="match status" value="1"/>
</dbReference>
<name>A0A1J1HQ42_9DIPT</name>
<keyword evidence="4" id="KW-0963">Cytoplasm</keyword>
<dbReference type="PANTHER" id="PTHR16517">
    <property type="entry name" value="TUBBY-RELATED"/>
    <property type="match status" value="1"/>
</dbReference>
<dbReference type="PROSITE" id="PS01200">
    <property type="entry name" value="TUB_1"/>
    <property type="match status" value="1"/>
</dbReference>
<evidence type="ECO:0000256" key="3">
    <source>
        <dbReference type="ARBA" id="ARBA00007129"/>
    </source>
</evidence>
<gene>
    <name evidence="7" type="primary">putative Protein king tubby 1</name>
    <name evidence="7" type="ORF">CLUMA_CG003384</name>
</gene>
<evidence type="ECO:0000313" key="8">
    <source>
        <dbReference type="Proteomes" id="UP000183832"/>
    </source>
</evidence>
<organism evidence="7 8">
    <name type="scientific">Clunio marinus</name>
    <dbReference type="NCBI Taxonomy" id="568069"/>
    <lineage>
        <taxon>Eukaryota</taxon>
        <taxon>Metazoa</taxon>
        <taxon>Ecdysozoa</taxon>
        <taxon>Arthropoda</taxon>
        <taxon>Hexapoda</taxon>
        <taxon>Insecta</taxon>
        <taxon>Pterygota</taxon>
        <taxon>Neoptera</taxon>
        <taxon>Endopterygota</taxon>
        <taxon>Diptera</taxon>
        <taxon>Nematocera</taxon>
        <taxon>Chironomoidea</taxon>
        <taxon>Chironomidae</taxon>
        <taxon>Clunio</taxon>
    </lineage>
</organism>
<evidence type="ECO:0000256" key="4">
    <source>
        <dbReference type="ARBA" id="ARBA00022490"/>
    </source>
</evidence>
<dbReference type="GO" id="GO:0005634">
    <property type="term" value="C:nucleus"/>
    <property type="evidence" value="ECO:0007669"/>
    <property type="project" value="UniProtKB-SubCell"/>
</dbReference>
<comment type="subcellular location">
    <subcellularLocation>
        <location evidence="2">Cytoplasm</location>
    </subcellularLocation>
    <subcellularLocation>
        <location evidence="1">Nucleus</location>
    </subcellularLocation>
</comment>